<dbReference type="GO" id="GO:0051537">
    <property type="term" value="F:2 iron, 2 sulfur cluster binding"/>
    <property type="evidence" value="ECO:0007669"/>
    <property type="project" value="UniProtKB-KW"/>
</dbReference>
<evidence type="ECO:0000313" key="13">
    <source>
        <dbReference type="Proteomes" id="UP000000757"/>
    </source>
</evidence>
<keyword evidence="2" id="KW-0001">2Fe-2S</keyword>
<dbReference type="InterPro" id="IPR050584">
    <property type="entry name" value="Cholesterol_7-desaturase"/>
</dbReference>
<dbReference type="PROSITE" id="PS51296">
    <property type="entry name" value="RIESKE"/>
    <property type="match status" value="1"/>
</dbReference>
<dbReference type="STRING" id="246196.MSMEG_0734"/>
<evidence type="ECO:0000256" key="4">
    <source>
        <dbReference type="ARBA" id="ARBA00022963"/>
    </source>
</evidence>
<dbReference type="InterPro" id="IPR045605">
    <property type="entry name" value="KshA-like_C"/>
</dbReference>
<proteinExistence type="predicted"/>
<dbReference type="EMBL" id="CP000480">
    <property type="protein sequence ID" value="ABK75049.1"/>
    <property type="molecule type" value="Genomic_DNA"/>
</dbReference>
<keyword evidence="6" id="KW-0408">Iron</keyword>
<evidence type="ECO:0000256" key="5">
    <source>
        <dbReference type="ARBA" id="ARBA00023002"/>
    </source>
</evidence>
<evidence type="ECO:0000256" key="1">
    <source>
        <dbReference type="ARBA" id="ARBA00001962"/>
    </source>
</evidence>
<dbReference type="SUPFAM" id="SSF55961">
    <property type="entry name" value="Bet v1-like"/>
    <property type="match status" value="1"/>
</dbReference>
<keyword evidence="3" id="KW-0479">Metal-binding</keyword>
<evidence type="ECO:0000256" key="7">
    <source>
        <dbReference type="ARBA" id="ARBA00023014"/>
    </source>
</evidence>
<evidence type="ECO:0000259" key="11">
    <source>
        <dbReference type="PROSITE" id="PS51296"/>
    </source>
</evidence>
<evidence type="ECO:0000256" key="2">
    <source>
        <dbReference type="ARBA" id="ARBA00022714"/>
    </source>
</evidence>
<accession>A0QQF2</accession>
<dbReference type="eggNOG" id="COG4638">
    <property type="taxonomic scope" value="Bacteria"/>
</dbReference>
<dbReference type="PaxDb" id="246196-MSMEI_0718"/>
<dbReference type="Pfam" id="PF19298">
    <property type="entry name" value="KshA_C"/>
    <property type="match status" value="1"/>
</dbReference>
<dbReference type="Pfam" id="PF00355">
    <property type="entry name" value="Rieske"/>
    <property type="match status" value="1"/>
</dbReference>
<evidence type="ECO:0000256" key="10">
    <source>
        <dbReference type="ARBA" id="ARBA00046982"/>
    </source>
</evidence>
<name>A0QQF2_MYCS2</name>
<dbReference type="GO" id="GO:0016042">
    <property type="term" value="P:lipid catabolic process"/>
    <property type="evidence" value="ECO:0007669"/>
    <property type="project" value="UniProtKB-KW"/>
</dbReference>
<keyword evidence="5" id="KW-0560">Oxidoreductase</keyword>
<gene>
    <name evidence="12" type="ordered locus">MSMEG_0734</name>
</gene>
<feature type="domain" description="Rieske" evidence="11">
    <location>
        <begin position="19"/>
        <end position="122"/>
    </location>
</feature>
<reference evidence="12 13" key="1">
    <citation type="submission" date="2006-10" db="EMBL/GenBank/DDBJ databases">
        <authorList>
            <person name="Fleischmann R.D."/>
            <person name="Dodson R.J."/>
            <person name="Haft D.H."/>
            <person name="Merkel J.S."/>
            <person name="Nelson W.C."/>
            <person name="Fraser C.M."/>
        </authorList>
    </citation>
    <scope>NUCLEOTIDE SEQUENCE [LARGE SCALE GENOMIC DNA]</scope>
    <source>
        <strain evidence="13">ATCC 700084 / mc(2)155</strain>
    </source>
</reference>
<evidence type="ECO:0000256" key="9">
    <source>
        <dbReference type="ARBA" id="ARBA00030944"/>
    </source>
</evidence>
<dbReference type="Gene3D" id="2.102.10.10">
    <property type="entry name" value="Rieske [2Fe-2S] iron-sulphur domain"/>
    <property type="match status" value="1"/>
</dbReference>
<dbReference type="SUPFAM" id="SSF50022">
    <property type="entry name" value="ISP domain"/>
    <property type="match status" value="1"/>
</dbReference>
<evidence type="ECO:0000313" key="12">
    <source>
        <dbReference type="EMBL" id="ABK75049.1"/>
    </source>
</evidence>
<dbReference type="CDD" id="cd03469">
    <property type="entry name" value="Rieske_RO_Alpha_N"/>
    <property type="match status" value="1"/>
</dbReference>
<comment type="cofactor">
    <cofactor evidence="1">
        <name>Fe cation</name>
        <dbReference type="ChEBI" id="CHEBI:24875"/>
    </cofactor>
</comment>
<keyword evidence="8" id="KW-0753">Steroid metabolism</keyword>
<dbReference type="PANTHER" id="PTHR21266">
    <property type="entry name" value="IRON-SULFUR DOMAIN CONTAINING PROTEIN"/>
    <property type="match status" value="1"/>
</dbReference>
<evidence type="ECO:0000256" key="8">
    <source>
        <dbReference type="ARBA" id="ARBA00023221"/>
    </source>
</evidence>
<organism evidence="12 13">
    <name type="scientific">Mycolicibacterium smegmatis (strain ATCC 700084 / mc(2)155)</name>
    <name type="common">Mycobacterium smegmatis</name>
    <dbReference type="NCBI Taxonomy" id="246196"/>
    <lineage>
        <taxon>Bacteria</taxon>
        <taxon>Bacillati</taxon>
        <taxon>Actinomycetota</taxon>
        <taxon>Actinomycetes</taxon>
        <taxon>Mycobacteriales</taxon>
        <taxon>Mycobacteriaceae</taxon>
        <taxon>Mycolicibacterium</taxon>
    </lineage>
</organism>
<dbReference type="Gene3D" id="3.90.380.10">
    <property type="entry name" value="Naphthalene 1,2-dioxygenase Alpha Subunit, Chain A, domain 1"/>
    <property type="match status" value="1"/>
</dbReference>
<dbReference type="KEGG" id="msm:MSMEG_0734"/>
<keyword evidence="8" id="KW-0443">Lipid metabolism</keyword>
<comment type="subunit">
    <text evidence="10">Homotrimer. The two-component system 3-ketosteroid-9-alpha-monooxygenase is composed of an oxygenase component KshA and a reductase component KshB.</text>
</comment>
<sequence length="359" mass="40166">MGGTATMAKPPLSMKPTGWFQVAWSDEVGVGDVRAMKYFGQEMVAWRSESGQVTVMNAYCEHLGAHLGFGGTVVGEVIQCPFHGWQWNAEGRNVCIPYQDRPNRGRRMPTYPVAERNEAIYIWHDVLGREPFFDAPDVFASFADGSSADGYYPQQRLYRQALELHPQYVLENGVDFAHFKYVHQTPIVPVFTRHDFAEPWSYVDFTITFEGDENQTIDDVNSGVQAINGGLGIAVTKSWGMIDNRTISAVTPVDESTCDVRFMVYIGRTPGRDDERSATKAAEFGEEVIRQFTQDIHIWSHQRYSDPPALATAEYEGFTAIRKWAMQFYPDGRGGSAADLNRRGSAADLASIDQKGTTT</sequence>
<dbReference type="GO" id="GO:0008203">
    <property type="term" value="P:cholesterol metabolic process"/>
    <property type="evidence" value="ECO:0007669"/>
    <property type="project" value="InterPro"/>
</dbReference>
<keyword evidence="4" id="KW-0442">Lipid degradation</keyword>
<evidence type="ECO:0000256" key="3">
    <source>
        <dbReference type="ARBA" id="ARBA00022723"/>
    </source>
</evidence>
<dbReference type="GO" id="GO:0016705">
    <property type="term" value="F:oxidoreductase activity, acting on paired donors, with incorporation or reduction of molecular oxygen"/>
    <property type="evidence" value="ECO:0007669"/>
    <property type="project" value="UniProtKB-ARBA"/>
</dbReference>
<dbReference type="PANTHER" id="PTHR21266:SF60">
    <property type="entry name" value="3-KETOSTEROID-9-ALPHA-MONOOXYGENASE, OXYGENASE COMPONENT"/>
    <property type="match status" value="1"/>
</dbReference>
<protein>
    <recommendedName>
        <fullName evidence="9">Rieske-type oxygenase</fullName>
    </recommendedName>
</protein>
<evidence type="ECO:0000256" key="6">
    <source>
        <dbReference type="ARBA" id="ARBA00023004"/>
    </source>
</evidence>
<dbReference type="OrthoDB" id="5243643at2"/>
<dbReference type="PATRIC" id="fig|246196.19.peg.730"/>
<dbReference type="GO" id="GO:0004497">
    <property type="term" value="F:monooxygenase activity"/>
    <property type="evidence" value="ECO:0007669"/>
    <property type="project" value="UniProtKB-ARBA"/>
</dbReference>
<dbReference type="InterPro" id="IPR017941">
    <property type="entry name" value="Rieske_2Fe-2S"/>
</dbReference>
<dbReference type="InterPro" id="IPR036922">
    <property type="entry name" value="Rieske_2Fe-2S_sf"/>
</dbReference>
<keyword evidence="7" id="KW-0411">Iron-sulfur</keyword>
<keyword evidence="13" id="KW-1185">Reference proteome</keyword>
<dbReference type="AlphaFoldDB" id="A0QQF2"/>
<dbReference type="GO" id="GO:0046872">
    <property type="term" value="F:metal ion binding"/>
    <property type="evidence" value="ECO:0007669"/>
    <property type="project" value="UniProtKB-KW"/>
</dbReference>
<dbReference type="Proteomes" id="UP000000757">
    <property type="component" value="Chromosome"/>
</dbReference>